<dbReference type="InterPro" id="IPR003439">
    <property type="entry name" value="ABC_transporter-like_ATP-bd"/>
</dbReference>
<dbReference type="GO" id="GO:0035435">
    <property type="term" value="P:phosphate ion transmembrane transport"/>
    <property type="evidence" value="ECO:0007669"/>
    <property type="project" value="InterPro"/>
</dbReference>
<keyword evidence="1" id="KW-0813">Transport</keyword>
<dbReference type="GO" id="GO:0016887">
    <property type="term" value="F:ATP hydrolysis activity"/>
    <property type="evidence" value="ECO:0007669"/>
    <property type="project" value="InterPro"/>
</dbReference>
<dbReference type="EMBL" id="DWVP01000024">
    <property type="protein sequence ID" value="HJC85997.1"/>
    <property type="molecule type" value="Genomic_DNA"/>
</dbReference>
<dbReference type="InterPro" id="IPR017871">
    <property type="entry name" value="ABC_transporter-like_CS"/>
</dbReference>
<dbReference type="PROSITE" id="PS00211">
    <property type="entry name" value="ABC_TRANSPORTER_1"/>
    <property type="match status" value="1"/>
</dbReference>
<dbReference type="InterPro" id="IPR003593">
    <property type="entry name" value="AAA+_ATPase"/>
</dbReference>
<evidence type="ECO:0000259" key="5">
    <source>
        <dbReference type="PROSITE" id="PS50893"/>
    </source>
</evidence>
<evidence type="ECO:0000256" key="3">
    <source>
        <dbReference type="ARBA" id="ARBA00022840"/>
    </source>
</evidence>
<evidence type="ECO:0000256" key="4">
    <source>
        <dbReference type="ARBA" id="ARBA00022967"/>
    </source>
</evidence>
<feature type="domain" description="ABC transporter" evidence="5">
    <location>
        <begin position="8"/>
        <end position="214"/>
    </location>
</feature>
<reference evidence="6" key="1">
    <citation type="journal article" date="2021" name="PeerJ">
        <title>Extensive microbial diversity within the chicken gut microbiome revealed by metagenomics and culture.</title>
        <authorList>
            <person name="Gilroy R."/>
            <person name="Ravi A."/>
            <person name="Getino M."/>
            <person name="Pursley I."/>
            <person name="Horton D.L."/>
            <person name="Alikhan N.F."/>
            <person name="Baker D."/>
            <person name="Gharbi K."/>
            <person name="Hall N."/>
            <person name="Watson M."/>
            <person name="Adriaenssens E.M."/>
            <person name="Foster-Nyarko E."/>
            <person name="Jarju S."/>
            <person name="Secka A."/>
            <person name="Antonio M."/>
            <person name="Oren A."/>
            <person name="Chaudhuri R.R."/>
            <person name="La Ragione R."/>
            <person name="Hildebrand F."/>
            <person name="Pallen M.J."/>
        </authorList>
    </citation>
    <scope>NUCLEOTIDE SEQUENCE</scope>
    <source>
        <strain evidence="6">ChiHjej13B12-4958</strain>
    </source>
</reference>
<sequence>MSGAETLFSFRDVTLDSGGHRILDGVTMDIPAGGITALTGPSGSGKSTVLRCCNLLESPTSGRITYRGDDLVDADPLTLRRDVAMVFQRPTVFPGTALDNLRAGAPELTEDEAAALLAEVGLDAGMLHREADHFSGGEAQRLCLVRALTTEPRVILADEVTSALDDEASAVLENLVSTVLTRQRGISVLWVSHSAEQVDRIADRVVRLDAGKVVA</sequence>
<dbReference type="PANTHER" id="PTHR43423">
    <property type="entry name" value="ABC TRANSPORTER I FAMILY MEMBER 17"/>
    <property type="match status" value="1"/>
</dbReference>
<evidence type="ECO:0000313" key="7">
    <source>
        <dbReference type="Proteomes" id="UP000823858"/>
    </source>
</evidence>
<dbReference type="SUPFAM" id="SSF52540">
    <property type="entry name" value="P-loop containing nucleoside triphosphate hydrolases"/>
    <property type="match status" value="1"/>
</dbReference>
<keyword evidence="3 6" id="KW-0067">ATP-binding</keyword>
<evidence type="ECO:0000256" key="2">
    <source>
        <dbReference type="ARBA" id="ARBA00022741"/>
    </source>
</evidence>
<name>A0A9D2QI75_9CORY</name>
<dbReference type="InterPro" id="IPR005670">
    <property type="entry name" value="PstB-like"/>
</dbReference>
<dbReference type="Pfam" id="PF00005">
    <property type="entry name" value="ABC_tran"/>
    <property type="match status" value="1"/>
</dbReference>
<organism evidence="6 7">
    <name type="scientific">Candidatus Corynebacterium faecigallinarum</name>
    <dbReference type="NCBI Taxonomy" id="2838528"/>
    <lineage>
        <taxon>Bacteria</taxon>
        <taxon>Bacillati</taxon>
        <taxon>Actinomycetota</taxon>
        <taxon>Actinomycetes</taxon>
        <taxon>Mycobacteriales</taxon>
        <taxon>Corynebacteriaceae</taxon>
        <taxon>Corynebacterium</taxon>
    </lineage>
</organism>
<proteinExistence type="predicted"/>
<protein>
    <submittedName>
        <fullName evidence="6">Phosphate ABC transporter ATP-binding protein</fullName>
    </submittedName>
</protein>
<dbReference type="SMART" id="SM00382">
    <property type="entry name" value="AAA"/>
    <property type="match status" value="1"/>
</dbReference>
<dbReference type="InterPro" id="IPR027417">
    <property type="entry name" value="P-loop_NTPase"/>
</dbReference>
<dbReference type="Gene3D" id="3.40.50.300">
    <property type="entry name" value="P-loop containing nucleotide triphosphate hydrolases"/>
    <property type="match status" value="1"/>
</dbReference>
<dbReference type="GO" id="GO:0005315">
    <property type="term" value="F:phosphate transmembrane transporter activity"/>
    <property type="evidence" value="ECO:0007669"/>
    <property type="project" value="InterPro"/>
</dbReference>
<dbReference type="PANTHER" id="PTHR43423:SF1">
    <property type="entry name" value="ABC TRANSPORTER I FAMILY MEMBER 17"/>
    <property type="match status" value="1"/>
</dbReference>
<dbReference type="GO" id="GO:0005524">
    <property type="term" value="F:ATP binding"/>
    <property type="evidence" value="ECO:0007669"/>
    <property type="project" value="UniProtKB-KW"/>
</dbReference>
<keyword evidence="2" id="KW-0547">Nucleotide-binding</keyword>
<keyword evidence="4" id="KW-1278">Translocase</keyword>
<dbReference type="AlphaFoldDB" id="A0A9D2QI75"/>
<evidence type="ECO:0000256" key="1">
    <source>
        <dbReference type="ARBA" id="ARBA00022448"/>
    </source>
</evidence>
<comment type="caution">
    <text evidence="6">The sequence shown here is derived from an EMBL/GenBank/DDBJ whole genome shotgun (WGS) entry which is preliminary data.</text>
</comment>
<reference evidence="6" key="2">
    <citation type="submission" date="2021-04" db="EMBL/GenBank/DDBJ databases">
        <authorList>
            <person name="Gilroy R."/>
        </authorList>
    </citation>
    <scope>NUCLEOTIDE SEQUENCE</scope>
    <source>
        <strain evidence="6">ChiHjej13B12-4958</strain>
    </source>
</reference>
<dbReference type="PROSITE" id="PS50893">
    <property type="entry name" value="ABC_TRANSPORTER_2"/>
    <property type="match status" value="1"/>
</dbReference>
<accession>A0A9D2QI75</accession>
<dbReference type="CDD" id="cd03260">
    <property type="entry name" value="ABC_PstB_phosphate_transporter"/>
    <property type="match status" value="1"/>
</dbReference>
<dbReference type="Proteomes" id="UP000823858">
    <property type="component" value="Unassembled WGS sequence"/>
</dbReference>
<gene>
    <name evidence="6" type="ORF">H9751_10745</name>
</gene>
<dbReference type="GO" id="GO:0016020">
    <property type="term" value="C:membrane"/>
    <property type="evidence" value="ECO:0007669"/>
    <property type="project" value="InterPro"/>
</dbReference>
<evidence type="ECO:0000313" key="6">
    <source>
        <dbReference type="EMBL" id="HJC85997.1"/>
    </source>
</evidence>